<evidence type="ECO:0000256" key="1">
    <source>
        <dbReference type="SAM" id="SignalP"/>
    </source>
</evidence>
<sequence>MALLKISTTRIVYLWAALFLVLGIMSATFPSCRAASLSGFNCCQENKAPPPLAEIDCRQYANCKPYGCLLACRGRGYTGIGSHCIINKKNFFKDQCCCDKDPIPPLV</sequence>
<gene>
    <name evidence="2" type="ORF">NCGR_LOCUS40327</name>
</gene>
<dbReference type="AlphaFoldDB" id="A0A811QH43"/>
<evidence type="ECO:0000313" key="3">
    <source>
        <dbReference type="Proteomes" id="UP000604825"/>
    </source>
</evidence>
<keyword evidence="1" id="KW-0732">Signal</keyword>
<feature type="chain" id="PRO_5032940457" evidence="1">
    <location>
        <begin position="35"/>
        <end position="107"/>
    </location>
</feature>
<keyword evidence="3" id="KW-1185">Reference proteome</keyword>
<organism evidence="2 3">
    <name type="scientific">Miscanthus lutarioriparius</name>
    <dbReference type="NCBI Taxonomy" id="422564"/>
    <lineage>
        <taxon>Eukaryota</taxon>
        <taxon>Viridiplantae</taxon>
        <taxon>Streptophyta</taxon>
        <taxon>Embryophyta</taxon>
        <taxon>Tracheophyta</taxon>
        <taxon>Spermatophyta</taxon>
        <taxon>Magnoliopsida</taxon>
        <taxon>Liliopsida</taxon>
        <taxon>Poales</taxon>
        <taxon>Poaceae</taxon>
        <taxon>PACMAD clade</taxon>
        <taxon>Panicoideae</taxon>
        <taxon>Andropogonodae</taxon>
        <taxon>Andropogoneae</taxon>
        <taxon>Saccharinae</taxon>
        <taxon>Miscanthus</taxon>
    </lineage>
</organism>
<reference evidence="2" key="1">
    <citation type="submission" date="2020-10" db="EMBL/GenBank/DDBJ databases">
        <authorList>
            <person name="Han B."/>
            <person name="Lu T."/>
            <person name="Zhao Q."/>
            <person name="Huang X."/>
            <person name="Zhao Y."/>
        </authorList>
    </citation>
    <scope>NUCLEOTIDE SEQUENCE</scope>
</reference>
<protein>
    <submittedName>
        <fullName evidence="2">Uncharacterized protein</fullName>
    </submittedName>
</protein>
<dbReference type="OrthoDB" id="10300795at2759"/>
<comment type="caution">
    <text evidence="2">The sequence shown here is derived from an EMBL/GenBank/DDBJ whole genome shotgun (WGS) entry which is preliminary data.</text>
</comment>
<feature type="signal peptide" evidence="1">
    <location>
        <begin position="1"/>
        <end position="34"/>
    </location>
</feature>
<proteinExistence type="predicted"/>
<accession>A0A811QH43</accession>
<name>A0A811QH43_9POAL</name>
<evidence type="ECO:0000313" key="2">
    <source>
        <dbReference type="EMBL" id="CAD6256830.1"/>
    </source>
</evidence>
<dbReference type="EMBL" id="CAJGYO010000010">
    <property type="protein sequence ID" value="CAD6256830.1"/>
    <property type="molecule type" value="Genomic_DNA"/>
</dbReference>
<dbReference type="Proteomes" id="UP000604825">
    <property type="component" value="Unassembled WGS sequence"/>
</dbReference>